<proteinExistence type="predicted"/>
<dbReference type="STRING" id="97359.A0A550CL87"/>
<gene>
    <name evidence="1" type="ORF">BD626DRAFT_616378</name>
</gene>
<keyword evidence="2" id="KW-1185">Reference proteome</keyword>
<sequence length="395" mass="44661">MSDEPDEFKLGKNSLSRLPAELLGETFMLVCTGSLFGRENDDWNPYAAQHCLQLVAPRLGEFTIATFTSPYNALARMRFAFLHLRELRVSILSDNTWTGPPVEFSSMIPGLRVLEIGPYASLAQFRFPWAQLTSLILRGELDDLPLDDPHAVMATLGQCIALERAELVLRPFPDPNWTPGAPAVLPHLSYLYLVFEDAEEPEIGASPAPLLTNLYLPALRELTLCWSQIHVTFLPPALIFLARNGRALKFLEVLGTVLCTQDLDSVLEPAYATDVWEALKWDAKRRRVPQLRAVTVDASGQHGRDCDLALENMLRSWWWPEAEDELPHEQCKLQSLRMEHPKSKVCAEVSVSLDELKAQDLDLQIRGRVNATMSAPEYCFHCQSEEEEFEEEEDE</sequence>
<dbReference type="EMBL" id="VDMD01000005">
    <property type="protein sequence ID" value="TRM65575.1"/>
    <property type="molecule type" value="Genomic_DNA"/>
</dbReference>
<name>A0A550CL87_9AGAR</name>
<organism evidence="1 2">
    <name type="scientific">Schizophyllum amplum</name>
    <dbReference type="NCBI Taxonomy" id="97359"/>
    <lineage>
        <taxon>Eukaryota</taxon>
        <taxon>Fungi</taxon>
        <taxon>Dikarya</taxon>
        <taxon>Basidiomycota</taxon>
        <taxon>Agaricomycotina</taxon>
        <taxon>Agaricomycetes</taxon>
        <taxon>Agaricomycetidae</taxon>
        <taxon>Agaricales</taxon>
        <taxon>Schizophyllaceae</taxon>
        <taxon>Schizophyllum</taxon>
    </lineage>
</organism>
<evidence type="ECO:0000313" key="2">
    <source>
        <dbReference type="Proteomes" id="UP000320762"/>
    </source>
</evidence>
<reference evidence="1 2" key="1">
    <citation type="journal article" date="2019" name="New Phytol.">
        <title>Comparative genomics reveals unique wood-decay strategies and fruiting body development in the Schizophyllaceae.</title>
        <authorList>
            <person name="Almasi E."/>
            <person name="Sahu N."/>
            <person name="Krizsan K."/>
            <person name="Balint B."/>
            <person name="Kovacs G.M."/>
            <person name="Kiss B."/>
            <person name="Cseklye J."/>
            <person name="Drula E."/>
            <person name="Henrissat B."/>
            <person name="Nagy I."/>
            <person name="Chovatia M."/>
            <person name="Adam C."/>
            <person name="LaButti K."/>
            <person name="Lipzen A."/>
            <person name="Riley R."/>
            <person name="Grigoriev I.V."/>
            <person name="Nagy L.G."/>
        </authorList>
    </citation>
    <scope>NUCLEOTIDE SEQUENCE [LARGE SCALE GENOMIC DNA]</scope>
    <source>
        <strain evidence="1 2">NL-1724</strain>
    </source>
</reference>
<protein>
    <submittedName>
        <fullName evidence="1">Uncharacterized protein</fullName>
    </submittedName>
</protein>
<comment type="caution">
    <text evidence="1">The sequence shown here is derived from an EMBL/GenBank/DDBJ whole genome shotgun (WGS) entry which is preliminary data.</text>
</comment>
<dbReference type="AlphaFoldDB" id="A0A550CL87"/>
<evidence type="ECO:0000313" key="1">
    <source>
        <dbReference type="EMBL" id="TRM65575.1"/>
    </source>
</evidence>
<accession>A0A550CL87</accession>
<dbReference type="OrthoDB" id="3005190at2759"/>
<dbReference type="Proteomes" id="UP000320762">
    <property type="component" value="Unassembled WGS sequence"/>
</dbReference>